<dbReference type="EMBL" id="CAJOBI010083806">
    <property type="protein sequence ID" value="CAF4509618.1"/>
    <property type="molecule type" value="Genomic_DNA"/>
</dbReference>
<name>A0A8S3A7B7_9BILA</name>
<proteinExistence type="predicted"/>
<evidence type="ECO:0000256" key="1">
    <source>
        <dbReference type="SAM" id="MobiDB-lite"/>
    </source>
</evidence>
<dbReference type="Proteomes" id="UP000676336">
    <property type="component" value="Unassembled WGS sequence"/>
</dbReference>
<evidence type="ECO:0000313" key="4">
    <source>
        <dbReference type="Proteomes" id="UP000676336"/>
    </source>
</evidence>
<sequence>NEDELHFENDISNLDNIEDISLQINLDYYRSRSSSESSYHENHRSHSSSPIPDESPIIAIDEDIHETKPLQSAPIALLND</sequence>
<reference evidence="3" key="1">
    <citation type="submission" date="2021-02" db="EMBL/GenBank/DDBJ databases">
        <authorList>
            <person name="Nowell W R."/>
        </authorList>
    </citation>
    <scope>NUCLEOTIDE SEQUENCE</scope>
</reference>
<feature type="region of interest" description="Disordered" evidence="1">
    <location>
        <begin position="31"/>
        <end position="59"/>
    </location>
</feature>
<feature type="non-terminal residue" evidence="3">
    <location>
        <position position="80"/>
    </location>
</feature>
<gene>
    <name evidence="2" type="ORF">SMN809_LOCUS35299</name>
    <name evidence="3" type="ORF">SMN809_LOCUS42722</name>
</gene>
<accession>A0A8S3A7B7</accession>
<protein>
    <submittedName>
        <fullName evidence="3">Uncharacterized protein</fullName>
    </submittedName>
</protein>
<feature type="compositionally biased region" description="Low complexity" evidence="1">
    <location>
        <begin position="47"/>
        <end position="59"/>
    </location>
</feature>
<dbReference type="EMBL" id="CAJOBI010124044">
    <property type="protein sequence ID" value="CAF4692484.1"/>
    <property type="molecule type" value="Genomic_DNA"/>
</dbReference>
<evidence type="ECO:0000313" key="2">
    <source>
        <dbReference type="EMBL" id="CAF4509618.1"/>
    </source>
</evidence>
<organism evidence="3 4">
    <name type="scientific">Rotaria magnacalcarata</name>
    <dbReference type="NCBI Taxonomy" id="392030"/>
    <lineage>
        <taxon>Eukaryota</taxon>
        <taxon>Metazoa</taxon>
        <taxon>Spiralia</taxon>
        <taxon>Gnathifera</taxon>
        <taxon>Rotifera</taxon>
        <taxon>Eurotatoria</taxon>
        <taxon>Bdelloidea</taxon>
        <taxon>Philodinida</taxon>
        <taxon>Philodinidae</taxon>
        <taxon>Rotaria</taxon>
    </lineage>
</organism>
<feature type="non-terminal residue" evidence="3">
    <location>
        <position position="1"/>
    </location>
</feature>
<dbReference type="AlphaFoldDB" id="A0A8S3A7B7"/>
<evidence type="ECO:0000313" key="3">
    <source>
        <dbReference type="EMBL" id="CAF4692484.1"/>
    </source>
</evidence>
<comment type="caution">
    <text evidence="3">The sequence shown here is derived from an EMBL/GenBank/DDBJ whole genome shotgun (WGS) entry which is preliminary data.</text>
</comment>